<comment type="pathway">
    <text evidence="1">Pyrimidine metabolism; CTP biosynthesis via de novo pathway; UDP from UMP (UMPK route): step 1/1.</text>
</comment>
<evidence type="ECO:0000256" key="3">
    <source>
        <dbReference type="ARBA" id="ARBA00012899"/>
    </source>
</evidence>
<evidence type="ECO:0000256" key="4">
    <source>
        <dbReference type="ARBA" id="ARBA00022679"/>
    </source>
</evidence>
<name>A0A1F5X2D1_9BACT</name>
<keyword evidence="7" id="KW-0067">ATP-binding</keyword>
<evidence type="ECO:0000256" key="2">
    <source>
        <dbReference type="ARBA" id="ARBA00007614"/>
    </source>
</evidence>
<feature type="domain" description="Aspartate/glutamate/uridylate kinase" evidence="10">
    <location>
        <begin position="8"/>
        <end position="207"/>
    </location>
</feature>
<keyword evidence="6" id="KW-0418">Kinase</keyword>
<dbReference type="Proteomes" id="UP000178046">
    <property type="component" value="Unassembled WGS sequence"/>
</dbReference>
<evidence type="ECO:0000313" key="11">
    <source>
        <dbReference type="EMBL" id="OGF82059.1"/>
    </source>
</evidence>
<dbReference type="SUPFAM" id="SSF53633">
    <property type="entry name" value="Carbamate kinase-like"/>
    <property type="match status" value="1"/>
</dbReference>
<evidence type="ECO:0000256" key="9">
    <source>
        <dbReference type="ARBA" id="ARBA00032092"/>
    </source>
</evidence>
<dbReference type="GO" id="GO:0005524">
    <property type="term" value="F:ATP binding"/>
    <property type="evidence" value="ECO:0007669"/>
    <property type="project" value="UniProtKB-KW"/>
</dbReference>
<accession>A0A1F5X2D1</accession>
<keyword evidence="5" id="KW-0547">Nucleotide-binding</keyword>
<keyword evidence="4" id="KW-0808">Transferase</keyword>
<evidence type="ECO:0000256" key="5">
    <source>
        <dbReference type="ARBA" id="ARBA00022741"/>
    </source>
</evidence>
<evidence type="ECO:0000313" key="12">
    <source>
        <dbReference type="Proteomes" id="UP000178046"/>
    </source>
</evidence>
<evidence type="ECO:0000256" key="6">
    <source>
        <dbReference type="ARBA" id="ARBA00022777"/>
    </source>
</evidence>
<evidence type="ECO:0000256" key="1">
    <source>
        <dbReference type="ARBA" id="ARBA00004791"/>
    </source>
</evidence>
<evidence type="ECO:0000256" key="7">
    <source>
        <dbReference type="ARBA" id="ARBA00022840"/>
    </source>
</evidence>
<dbReference type="Pfam" id="PF00696">
    <property type="entry name" value="AA_kinase"/>
    <property type="match status" value="1"/>
</dbReference>
<evidence type="ECO:0000259" key="10">
    <source>
        <dbReference type="Pfam" id="PF00696"/>
    </source>
</evidence>
<dbReference type="InterPro" id="IPR001048">
    <property type="entry name" value="Asp/Glu/Uridylate_kinase"/>
</dbReference>
<protein>
    <recommendedName>
        <fullName evidence="3">UMP kinase</fullName>
        <ecNumber evidence="3">2.7.4.22</ecNumber>
    </recommendedName>
    <alternativeName>
        <fullName evidence="9">Uridine monophosphate kinase</fullName>
    </alternativeName>
</protein>
<comment type="caution">
    <text evidence="11">The sequence shown here is derived from an EMBL/GenBank/DDBJ whole genome shotgun (WGS) entry which is preliminary data.</text>
</comment>
<reference evidence="11 12" key="1">
    <citation type="journal article" date="2016" name="Nat. Commun.">
        <title>Thousands of microbial genomes shed light on interconnected biogeochemical processes in an aquifer system.</title>
        <authorList>
            <person name="Anantharaman K."/>
            <person name="Brown C.T."/>
            <person name="Hug L.A."/>
            <person name="Sharon I."/>
            <person name="Castelle C.J."/>
            <person name="Probst A.J."/>
            <person name="Thomas B.C."/>
            <person name="Singh A."/>
            <person name="Wilkins M.J."/>
            <person name="Karaoz U."/>
            <person name="Brodie E.L."/>
            <person name="Williams K.H."/>
            <person name="Hubbard S.S."/>
            <person name="Banfield J.F."/>
        </authorList>
    </citation>
    <scope>NUCLEOTIDE SEQUENCE [LARGE SCALE GENOMIC DNA]</scope>
</reference>
<dbReference type="Gene3D" id="3.40.1160.10">
    <property type="entry name" value="Acetylglutamate kinase-like"/>
    <property type="match status" value="1"/>
</dbReference>
<proteinExistence type="inferred from homology"/>
<dbReference type="PANTHER" id="PTHR42833:SF4">
    <property type="entry name" value="URIDYLATE KINASE PUMPKIN, CHLOROPLASTIC"/>
    <property type="match status" value="1"/>
</dbReference>
<gene>
    <name evidence="11" type="ORF">A2924_01410</name>
</gene>
<comment type="similarity">
    <text evidence="2">Belongs to the UMP kinase family.</text>
</comment>
<dbReference type="PANTHER" id="PTHR42833">
    <property type="entry name" value="URIDYLATE KINASE"/>
    <property type="match status" value="1"/>
</dbReference>
<dbReference type="GO" id="GO:0033862">
    <property type="term" value="F:UMP kinase activity"/>
    <property type="evidence" value="ECO:0007669"/>
    <property type="project" value="UniProtKB-EC"/>
</dbReference>
<dbReference type="InterPro" id="IPR036393">
    <property type="entry name" value="AceGlu_kinase-like_sf"/>
</dbReference>
<dbReference type="EC" id="2.7.4.22" evidence="3"/>
<sequence>MKYKIGDTVVVALGGSIINPGKINVPFLKEFKKFIEVRVKAGTKFVIVAGGGSVARNYQDALAQILAAPDEDKDYLGIHATRVNAHFLRSIFRGIADPTAHKRFNLKKIQYSVTVASGTKPGWSTDYVALHLAYNIGVKAAVIAGDLSHVYTKDVKIFKDATPIEKLSWKEYRKLIPAKWVPGLHAPVDPEAAKFADKKNLAAVIINGTNLEIFDALLAGKDFKGTIIE</sequence>
<dbReference type="GO" id="GO:0006225">
    <property type="term" value="P:UDP biosynthetic process"/>
    <property type="evidence" value="ECO:0007669"/>
    <property type="project" value="TreeGrafter"/>
</dbReference>
<dbReference type="AlphaFoldDB" id="A0A1F5X2D1"/>
<keyword evidence="8" id="KW-0665">Pyrimidine biosynthesis</keyword>
<evidence type="ECO:0000256" key="8">
    <source>
        <dbReference type="ARBA" id="ARBA00022975"/>
    </source>
</evidence>
<dbReference type="EMBL" id="MFIA01000031">
    <property type="protein sequence ID" value="OGF82059.1"/>
    <property type="molecule type" value="Genomic_DNA"/>
</dbReference>
<organism evidence="11 12">
    <name type="scientific">Candidatus Giovannonibacteria bacterium RIFCSPLOWO2_01_FULL_44_16</name>
    <dbReference type="NCBI Taxonomy" id="1798348"/>
    <lineage>
        <taxon>Bacteria</taxon>
        <taxon>Candidatus Giovannoniibacteriota</taxon>
    </lineage>
</organism>